<dbReference type="InterPro" id="IPR008271">
    <property type="entry name" value="Ser/Thr_kinase_AS"/>
</dbReference>
<evidence type="ECO:0000256" key="3">
    <source>
        <dbReference type="ARBA" id="ARBA00022840"/>
    </source>
</evidence>
<feature type="binding site" evidence="4">
    <location>
        <position position="238"/>
    </location>
    <ligand>
        <name>ATP</name>
        <dbReference type="ChEBI" id="CHEBI:30616"/>
    </ligand>
</feature>
<name>A0A915AVI6_PARUN</name>
<dbReference type="PROSITE" id="PS00107">
    <property type="entry name" value="PROTEIN_KINASE_ATP"/>
    <property type="match status" value="1"/>
</dbReference>
<dbReference type="SMART" id="SM00220">
    <property type="entry name" value="S_TKc"/>
    <property type="match status" value="1"/>
</dbReference>
<dbReference type="AlphaFoldDB" id="A0A915AVI6"/>
<dbReference type="InterPro" id="IPR000719">
    <property type="entry name" value="Prot_kinase_dom"/>
</dbReference>
<dbReference type="SUPFAM" id="SSF56112">
    <property type="entry name" value="Protein kinase-like (PK-like)"/>
    <property type="match status" value="1"/>
</dbReference>
<dbReference type="GO" id="GO:0004674">
    <property type="term" value="F:protein serine/threonine kinase activity"/>
    <property type="evidence" value="ECO:0007669"/>
    <property type="project" value="UniProtKB-EC"/>
</dbReference>
<reference evidence="8 9" key="1">
    <citation type="submission" date="2022-11" db="UniProtKB">
        <authorList>
            <consortium name="WormBaseParasite"/>
        </authorList>
    </citation>
    <scope>IDENTIFICATION</scope>
</reference>
<dbReference type="Gene3D" id="1.10.510.10">
    <property type="entry name" value="Transferase(Phosphotransferase) domain 1"/>
    <property type="match status" value="1"/>
</dbReference>
<dbReference type="PANTHER" id="PTHR11909">
    <property type="entry name" value="CASEIN KINASE-RELATED"/>
    <property type="match status" value="1"/>
</dbReference>
<dbReference type="WBParaSite" id="PgR015_g148_t02">
    <property type="protein sequence ID" value="PgR015_g148_t02"/>
    <property type="gene ID" value="PgR015_g148"/>
</dbReference>
<keyword evidence="3 4" id="KW-0067">ATP-binding</keyword>
<sequence length="504" mass="57405">MKPDAETIHPKEDTMEKERPKQQAADTVKLEVSAAQNGLQRHPDGLSKKSKVVSKSAEMITAREKKTRHPVEYVTKAKKMTTLGKQKAADASKQRVRTGRHQGTAVRSHNAQTKTMKGLLKSTDLHPVRKKSGKSAEGQAVTKTMTTNAIIEAKRPCNSRDNYTDKKEEDKNAKQKVMWSLAQAPFVQKKCGKGAPRLLAAGTMLLERYRIEQMIGAGGFGQIYRAFDESKKRTAAVKAIPRDHEPARMVLEQIVLVKLRGSPHIPSLYASGCTEKTHFIVMELLGKNLSELRRRESSQRFSLQTVVMSGIQAVDAIKTVHDADFIHRDIKPSNFCIGIRRTARRAIYLLDFGMVRRFRRKSGEERKKRDFAGFRGTLRYASFNVHLGKEQTPTDDFISLYYSFIELGEGSLPWKSTKNSDEVKTLKLNTSFDNFCKYLPKNFHEFLEYLLQLLEKNQLLDYDNLKQILRRNLPPNFNEAKAPFDWEIIDHSVDAVTTHESQRI</sequence>
<dbReference type="EC" id="2.7.11.1" evidence="1"/>
<dbReference type="WBParaSite" id="PgR015_g148_t01">
    <property type="protein sequence ID" value="PgR015_g148_t01"/>
    <property type="gene ID" value="PgR015_g148"/>
</dbReference>
<evidence type="ECO:0000256" key="5">
    <source>
        <dbReference type="SAM" id="MobiDB-lite"/>
    </source>
</evidence>
<evidence type="ECO:0000256" key="4">
    <source>
        <dbReference type="PROSITE-ProRule" id="PRU10141"/>
    </source>
</evidence>
<dbReference type="InterPro" id="IPR011009">
    <property type="entry name" value="Kinase-like_dom_sf"/>
</dbReference>
<dbReference type="PROSITE" id="PS00108">
    <property type="entry name" value="PROTEIN_KINASE_ST"/>
    <property type="match status" value="1"/>
</dbReference>
<evidence type="ECO:0000256" key="1">
    <source>
        <dbReference type="ARBA" id="ARBA00012513"/>
    </source>
</evidence>
<organism evidence="7 9">
    <name type="scientific">Parascaris univalens</name>
    <name type="common">Nematode worm</name>
    <dbReference type="NCBI Taxonomy" id="6257"/>
    <lineage>
        <taxon>Eukaryota</taxon>
        <taxon>Metazoa</taxon>
        <taxon>Ecdysozoa</taxon>
        <taxon>Nematoda</taxon>
        <taxon>Chromadorea</taxon>
        <taxon>Rhabditida</taxon>
        <taxon>Spirurina</taxon>
        <taxon>Ascaridomorpha</taxon>
        <taxon>Ascaridoidea</taxon>
        <taxon>Ascarididae</taxon>
        <taxon>Parascaris</taxon>
    </lineage>
</organism>
<dbReference type="Pfam" id="PF00069">
    <property type="entry name" value="Pkinase"/>
    <property type="match status" value="1"/>
</dbReference>
<dbReference type="Proteomes" id="UP000887569">
    <property type="component" value="Unplaced"/>
</dbReference>
<evidence type="ECO:0000256" key="2">
    <source>
        <dbReference type="ARBA" id="ARBA00022741"/>
    </source>
</evidence>
<keyword evidence="7" id="KW-1185">Reference proteome</keyword>
<evidence type="ECO:0000259" key="6">
    <source>
        <dbReference type="PROSITE" id="PS50011"/>
    </source>
</evidence>
<accession>A0A915AVI6</accession>
<evidence type="ECO:0000313" key="7">
    <source>
        <dbReference type="Proteomes" id="UP000887569"/>
    </source>
</evidence>
<feature type="domain" description="Protein kinase" evidence="6">
    <location>
        <begin position="209"/>
        <end position="477"/>
    </location>
</feature>
<dbReference type="GO" id="GO:0005524">
    <property type="term" value="F:ATP binding"/>
    <property type="evidence" value="ECO:0007669"/>
    <property type="project" value="UniProtKB-UniRule"/>
</dbReference>
<protein>
    <recommendedName>
        <fullName evidence="1">non-specific serine/threonine protein kinase</fullName>
        <ecNumber evidence="1">2.7.11.1</ecNumber>
    </recommendedName>
</protein>
<feature type="region of interest" description="Disordered" evidence="5">
    <location>
        <begin position="83"/>
        <end position="113"/>
    </location>
</feature>
<feature type="region of interest" description="Disordered" evidence="5">
    <location>
        <begin position="1"/>
        <end position="28"/>
    </location>
</feature>
<evidence type="ECO:0000313" key="9">
    <source>
        <dbReference type="WBParaSite" id="PgR015_g148_t02"/>
    </source>
</evidence>
<dbReference type="PROSITE" id="PS50011">
    <property type="entry name" value="PROTEIN_KINASE_DOM"/>
    <property type="match status" value="1"/>
</dbReference>
<keyword evidence="2 4" id="KW-0547">Nucleotide-binding</keyword>
<evidence type="ECO:0000313" key="8">
    <source>
        <dbReference type="WBParaSite" id="PgR015_g148_t01"/>
    </source>
</evidence>
<feature type="compositionally biased region" description="Basic and acidic residues" evidence="5">
    <location>
        <begin position="1"/>
        <end position="21"/>
    </location>
</feature>
<dbReference type="InterPro" id="IPR050235">
    <property type="entry name" value="CK1_Ser-Thr_kinase"/>
</dbReference>
<proteinExistence type="predicted"/>
<dbReference type="InterPro" id="IPR017441">
    <property type="entry name" value="Protein_kinase_ATP_BS"/>
</dbReference>